<organism evidence="1">
    <name type="scientific">marine metagenome</name>
    <dbReference type="NCBI Taxonomy" id="408172"/>
    <lineage>
        <taxon>unclassified sequences</taxon>
        <taxon>metagenomes</taxon>
        <taxon>ecological metagenomes</taxon>
    </lineage>
</organism>
<sequence>MGGRQKKGAGVLFPQAASQGLEYCGGLMFLLCLLPNFKTNRAGTPPGFPEIFL</sequence>
<protein>
    <submittedName>
        <fullName evidence="1">Uncharacterized protein</fullName>
    </submittedName>
</protein>
<reference evidence="1" key="1">
    <citation type="submission" date="2018-05" db="EMBL/GenBank/DDBJ databases">
        <authorList>
            <person name="Lanie J.A."/>
            <person name="Ng W.-L."/>
            <person name="Kazmierczak K.M."/>
            <person name="Andrzejewski T.M."/>
            <person name="Davidsen T.M."/>
            <person name="Wayne K.J."/>
            <person name="Tettelin H."/>
            <person name="Glass J.I."/>
            <person name="Rusch D."/>
            <person name="Podicherti R."/>
            <person name="Tsui H.-C.T."/>
            <person name="Winkler M.E."/>
        </authorList>
    </citation>
    <scope>NUCLEOTIDE SEQUENCE</scope>
</reference>
<proteinExistence type="predicted"/>
<dbReference type="EMBL" id="UINC01175026">
    <property type="protein sequence ID" value="SVD81436.1"/>
    <property type="molecule type" value="Genomic_DNA"/>
</dbReference>
<accession>A0A382YDR1</accession>
<dbReference type="AlphaFoldDB" id="A0A382YDR1"/>
<evidence type="ECO:0000313" key="1">
    <source>
        <dbReference type="EMBL" id="SVD81436.1"/>
    </source>
</evidence>
<name>A0A382YDR1_9ZZZZ</name>
<gene>
    <name evidence="1" type="ORF">METZ01_LOCUS434290</name>
</gene>